<feature type="transmembrane region" description="Helical" evidence="2">
    <location>
        <begin position="198"/>
        <end position="216"/>
    </location>
</feature>
<protein>
    <recommendedName>
        <fullName evidence="5">Glycosyl transferase CAP10 domain-containing protein</fullName>
    </recommendedName>
</protein>
<evidence type="ECO:0000313" key="3">
    <source>
        <dbReference type="Proteomes" id="UP000515153"/>
    </source>
</evidence>
<gene>
    <name evidence="4" type="ORF">PgNI_08604</name>
</gene>
<feature type="transmembrane region" description="Helical" evidence="2">
    <location>
        <begin position="269"/>
        <end position="288"/>
    </location>
</feature>
<dbReference type="Proteomes" id="UP000515153">
    <property type="component" value="Chromosome V"/>
</dbReference>
<dbReference type="GeneID" id="41963507"/>
<feature type="region of interest" description="Disordered" evidence="1">
    <location>
        <begin position="538"/>
        <end position="589"/>
    </location>
</feature>
<feature type="transmembrane region" description="Helical" evidence="2">
    <location>
        <begin position="159"/>
        <end position="178"/>
    </location>
</feature>
<name>A0A6P8AV31_PYRGI</name>
<dbReference type="RefSeq" id="XP_030978767.1">
    <property type="nucleotide sequence ID" value="XM_031128599.1"/>
</dbReference>
<reference evidence="3 4" key="1">
    <citation type="journal article" date="2019" name="Mol. Biol. Evol.">
        <title>Blast fungal genomes show frequent chromosomal changes, gene gains and losses, and effector gene turnover.</title>
        <authorList>
            <person name="Gomez Luciano L.B."/>
            <person name="Jason Tsai I."/>
            <person name="Chuma I."/>
            <person name="Tosa Y."/>
            <person name="Chen Y.H."/>
            <person name="Li J.Y."/>
            <person name="Li M.Y."/>
            <person name="Jade Lu M.Y."/>
            <person name="Nakayashiki H."/>
            <person name="Li W.H."/>
        </authorList>
    </citation>
    <scope>NUCLEOTIDE SEQUENCE [LARGE SCALE GENOMIC DNA]</scope>
    <source>
        <strain evidence="3 4">NI907</strain>
    </source>
</reference>
<accession>A0A6P8AV31</accession>
<keyword evidence="2" id="KW-1133">Transmembrane helix</keyword>
<feature type="transmembrane region" description="Helical" evidence="2">
    <location>
        <begin position="300"/>
        <end position="322"/>
    </location>
</feature>
<dbReference type="PANTHER" id="PTHR12203">
    <property type="entry name" value="KDEL LYS-ASP-GLU-LEU CONTAINING - RELATED"/>
    <property type="match status" value="1"/>
</dbReference>
<dbReference type="PANTHER" id="PTHR12203:SF35">
    <property type="entry name" value="PROTEIN O-GLUCOSYLTRANSFERASE 1"/>
    <property type="match status" value="1"/>
</dbReference>
<feature type="transmembrane region" description="Helical" evidence="2">
    <location>
        <begin position="360"/>
        <end position="379"/>
    </location>
</feature>
<keyword evidence="2" id="KW-0812">Transmembrane</keyword>
<feature type="transmembrane region" description="Helical" evidence="2">
    <location>
        <begin position="228"/>
        <end position="249"/>
    </location>
</feature>
<keyword evidence="3" id="KW-1185">Reference proteome</keyword>
<evidence type="ECO:0000256" key="2">
    <source>
        <dbReference type="SAM" id="Phobius"/>
    </source>
</evidence>
<reference evidence="4" key="2">
    <citation type="submission" date="2019-10" db="EMBL/GenBank/DDBJ databases">
        <authorList>
            <consortium name="NCBI Genome Project"/>
        </authorList>
    </citation>
    <scope>NUCLEOTIDE SEQUENCE</scope>
    <source>
        <strain evidence="4">NI907</strain>
    </source>
</reference>
<feature type="compositionally biased region" description="Acidic residues" evidence="1">
    <location>
        <begin position="561"/>
        <end position="572"/>
    </location>
</feature>
<reference evidence="4" key="3">
    <citation type="submission" date="2025-08" db="UniProtKB">
        <authorList>
            <consortium name="RefSeq"/>
        </authorList>
    </citation>
    <scope>IDENTIFICATION</scope>
    <source>
        <strain evidence="4">NI907</strain>
    </source>
</reference>
<proteinExistence type="predicted"/>
<feature type="transmembrane region" description="Helical" evidence="2">
    <location>
        <begin position="42"/>
        <end position="60"/>
    </location>
</feature>
<sequence>MSALEVNQTRTLLTYVAACASFFWITNGFVNPNLIELPRLSFVLVCLVGCCGAHLGASQISRWVPGSSGRFEYTNDSENEVLTAKQSSSGLPQRPRRYFIPLLVGLVVLRLEIFLGTEHQCALPGFEALLPLIVLYRQLRLPQPQAIEDDSNPGLGQSLRWISIVGSILTSIGAWLVSLHTSQSTVFCSRGVLKPWTITLQIVGLVSEAAIIEILWRVLSRQRTTKQLITTVAGVLLQAAIGASIALVFQYGVDSFWAGTMNQQSVSSWITYSLDILLFGCLLAVFILSSASLMNQVGPAFLVHILAITCGLVAVVINTAAIGTWHGLATSSVILSMLPLVIGAVLFIHSARAVSPLVSACLVLILFCFLIGTSIWAIVRRGHPTRTHPLHTMISDMRVEADRWLVHASTSDSLHIAVKEYRQRYDGREPPKGFDLWYAYAVEHKSPIIDFFDQIHRDLQPFWGLSPSQIRKSIEKLELEPDMVVIKVTDGQVSHGAARSEHMDEINGLVEMMRSFSKHLPDLQIAVNLDKNPRVLAPWGNTGKRVLPGTRGRFSRRDNPQDNESDGADGEESLQPNVPAGSSGDAAVRAEKPPAPYQMIGPAEFRRLNMQACPRRSTMRSASYWNTRDICVSCFNQESSGAFLKDWMLASDLCHQPDMLKLHGFFMSAPLTTPLTDLQPVFSRSKPSTFSDILIPWPRKPGNQNKDLDSGLDLQNKRDRLFWRGTIEHGALSNQLYYGGHQERLVHLVNNASKSDEVITIMATDGKDSDGNKPFKYEPVGTWEMNQVLLPDVRIGEYRSCKTPEQITTRSCRSIMEEFGPAVEADTPIFNNRYVLLTDSDTTGVSNTGPGSDIIMDALDSSALPFVGTIFREWYSERLRPWLHFVPVDLRYTALHSTLAYFMGLDGRGLIKGRDSGVETHLENAVWIADQGKKWAARALRPEDAHIYLFRLLLEWGRIINDDRDRMNYILENKA</sequence>
<feature type="transmembrane region" description="Helical" evidence="2">
    <location>
        <begin position="328"/>
        <end position="348"/>
    </location>
</feature>
<feature type="transmembrane region" description="Helical" evidence="2">
    <location>
        <begin position="12"/>
        <end position="30"/>
    </location>
</feature>
<organism evidence="3 4">
    <name type="scientific">Pyricularia grisea</name>
    <name type="common">Crabgrass-specific blast fungus</name>
    <name type="synonym">Magnaporthe grisea</name>
    <dbReference type="NCBI Taxonomy" id="148305"/>
    <lineage>
        <taxon>Eukaryota</taxon>
        <taxon>Fungi</taxon>
        <taxon>Dikarya</taxon>
        <taxon>Ascomycota</taxon>
        <taxon>Pezizomycotina</taxon>
        <taxon>Sordariomycetes</taxon>
        <taxon>Sordariomycetidae</taxon>
        <taxon>Magnaporthales</taxon>
        <taxon>Pyriculariaceae</taxon>
        <taxon>Pyricularia</taxon>
    </lineage>
</organism>
<dbReference type="KEGG" id="pgri:PgNI_08604"/>
<dbReference type="InterPro" id="IPR051091">
    <property type="entry name" value="O-Glucosyltr/Glycosyltrsf_90"/>
</dbReference>
<dbReference type="AlphaFoldDB" id="A0A6P8AV31"/>
<evidence type="ECO:0000313" key="4">
    <source>
        <dbReference type="RefSeq" id="XP_030978767.1"/>
    </source>
</evidence>
<evidence type="ECO:0000256" key="1">
    <source>
        <dbReference type="SAM" id="MobiDB-lite"/>
    </source>
</evidence>
<evidence type="ECO:0008006" key="5">
    <source>
        <dbReference type="Google" id="ProtNLM"/>
    </source>
</evidence>
<keyword evidence="2" id="KW-0472">Membrane</keyword>